<dbReference type="RefSeq" id="WP_037802869.1">
    <property type="nucleotide sequence ID" value="NZ_KL575599.1"/>
</dbReference>
<dbReference type="EMBL" id="LGUS01000008">
    <property type="protein sequence ID" value="KOG43261.1"/>
    <property type="molecule type" value="Genomic_DNA"/>
</dbReference>
<organism evidence="1 2">
    <name type="scientific">Streptomyces resistomycificus</name>
    <dbReference type="NCBI Taxonomy" id="67356"/>
    <lineage>
        <taxon>Bacteria</taxon>
        <taxon>Bacillati</taxon>
        <taxon>Actinomycetota</taxon>
        <taxon>Actinomycetes</taxon>
        <taxon>Kitasatosporales</taxon>
        <taxon>Streptomycetaceae</taxon>
        <taxon>Streptomyces</taxon>
        <taxon>Streptomyces aurantiacus group</taxon>
    </lineage>
</organism>
<sequence length="105" mass="11250">MSGTQPADPLARLWEEHERALFPAGFRGADIENVELVLVDADVAGLVQRELNGGLDDSGVSLLWACVADLGKIVPLIDDEYCASYFARLLAMAKMAAVRCSPTAT</sequence>
<dbReference type="STRING" id="67356.AQJ84_26935"/>
<dbReference type="OrthoDB" id="3478973at2"/>
<comment type="caution">
    <text evidence="1">The sequence shown here is derived from an EMBL/GenBank/DDBJ whole genome shotgun (WGS) entry which is preliminary data.</text>
</comment>
<dbReference type="eggNOG" id="ENOG5031VWJ">
    <property type="taxonomic scope" value="Bacteria"/>
</dbReference>
<evidence type="ECO:0000313" key="2">
    <source>
        <dbReference type="Proteomes" id="UP000037251"/>
    </source>
</evidence>
<evidence type="ECO:0000313" key="1">
    <source>
        <dbReference type="EMBL" id="KOG43261.1"/>
    </source>
</evidence>
<accession>A0A0L8LYN8</accession>
<gene>
    <name evidence="1" type="ORF">ADK37_02210</name>
</gene>
<dbReference type="Proteomes" id="UP000037251">
    <property type="component" value="Unassembled WGS sequence"/>
</dbReference>
<name>A0A0L8LYN8_9ACTN</name>
<protein>
    <submittedName>
        <fullName evidence="1">Uncharacterized protein</fullName>
    </submittedName>
</protein>
<proteinExistence type="predicted"/>
<keyword evidence="2" id="KW-1185">Reference proteome</keyword>
<reference evidence="2" key="1">
    <citation type="submission" date="2015-07" db="EMBL/GenBank/DDBJ databases">
        <authorList>
            <person name="Ju K.-S."/>
            <person name="Doroghazi J.R."/>
            <person name="Metcalf W.W."/>
        </authorList>
    </citation>
    <scope>NUCLEOTIDE SEQUENCE [LARGE SCALE GENOMIC DNA]</scope>
    <source>
        <strain evidence="2">NRRL 2290</strain>
    </source>
</reference>
<dbReference type="PATRIC" id="fig|67356.5.peg.478"/>
<dbReference type="AlphaFoldDB" id="A0A0L8LYN8"/>